<protein>
    <submittedName>
        <fullName evidence="3">Uncharacterized protein</fullName>
    </submittedName>
</protein>
<feature type="compositionally biased region" description="Low complexity" evidence="1">
    <location>
        <begin position="528"/>
        <end position="537"/>
    </location>
</feature>
<proteinExistence type="predicted"/>
<dbReference type="Proteomes" id="UP001470230">
    <property type="component" value="Unassembled WGS sequence"/>
</dbReference>
<accession>A0ABR2K4I0</accession>
<feature type="region of interest" description="Disordered" evidence="1">
    <location>
        <begin position="716"/>
        <end position="743"/>
    </location>
</feature>
<name>A0ABR2K4I0_9EUKA</name>
<feature type="compositionally biased region" description="Basic residues" evidence="1">
    <location>
        <begin position="257"/>
        <end position="269"/>
    </location>
</feature>
<feature type="region of interest" description="Disordered" evidence="1">
    <location>
        <begin position="528"/>
        <end position="548"/>
    </location>
</feature>
<feature type="region of interest" description="Disordered" evidence="1">
    <location>
        <begin position="297"/>
        <end position="333"/>
    </location>
</feature>
<keyword evidence="4" id="KW-1185">Reference proteome</keyword>
<organism evidence="3 4">
    <name type="scientific">Tritrichomonas musculus</name>
    <dbReference type="NCBI Taxonomy" id="1915356"/>
    <lineage>
        <taxon>Eukaryota</taxon>
        <taxon>Metamonada</taxon>
        <taxon>Parabasalia</taxon>
        <taxon>Tritrichomonadida</taxon>
        <taxon>Tritrichomonadidae</taxon>
        <taxon>Tritrichomonas</taxon>
    </lineage>
</organism>
<sequence length="743" mass="86718">MSGNNSNLIKTLKTINKVIGNPSPKSNQNNSTKKSKRYSQSIETRYYENNKSQNNIKENKKLEKKQKLFQMFQKKLSFRKWLYRLRLEQEKLKHGQIRSREMTGIQKHLYDYQFVCYSDHFRIPPKHAVDRMRRILPNFEFNHIEEVRRDKYDIKLLWPVNNILFPPKEKDNRVHKIPTPGRNEYLEQINSVKRLSKPKPDHTIENNIYNNYYRHKKISQREALNLCQRLNFKPTQKNNYDYLNDYYNLYDIENERKKRKSSTSHKKHSYSHDNYRVEVEQDQHLSNLTQEIAQNGKIQHSSSNSNHEINTSNNSNINDNNKININTSHTSSKSNHIDQVQIEQTNNIQHSTISSNINNNKSTSHSFGSNTEENTEIVSDSYLLDISANQIRKKKNSNLLIIEEEEEDISNELNSKSKDKPNNVSRTELNEEEEIHNISSIYNSRNEIKSSSNTNILNIISDDDEEEEIYKKISNDKYNSNDQIQSNSILNKTNEINITSSLNTNDLSHQNIKNEEEEIYNDKITYNNQSKSSSHQSIEIEEEEEVNSDDEIHNNYNIHKVTTKSYHTIRTAKNEEEEVNSDDKVHNKLNIHKGTTKSYRTIRTAKNDEEEANSDDEIHNDYNIHKVTTKSYRTISTSKNEEEEDNIISSQNNIVKKTSSKVIHTSYVNKTINNQGSPEITHVVKQFTHSTSKQYDDELFSDSSVDNGILIGNTSSGLGPDLKNSSLNQDDNIHQSDSSDSFI</sequence>
<evidence type="ECO:0000256" key="1">
    <source>
        <dbReference type="SAM" id="MobiDB-lite"/>
    </source>
</evidence>
<feature type="compositionally biased region" description="Low complexity" evidence="1">
    <location>
        <begin position="301"/>
        <end position="328"/>
    </location>
</feature>
<dbReference type="EMBL" id="JAPFFF010000239">
    <property type="protein sequence ID" value="KAK8835072.1"/>
    <property type="molecule type" value="Genomic_DNA"/>
</dbReference>
<feature type="compositionally biased region" description="Low complexity" evidence="1">
    <location>
        <begin position="21"/>
        <end position="32"/>
    </location>
</feature>
<reference evidence="3 4" key="1">
    <citation type="submission" date="2024-04" db="EMBL/GenBank/DDBJ databases">
        <title>Tritrichomonas musculus Genome.</title>
        <authorList>
            <person name="Alves-Ferreira E."/>
            <person name="Grigg M."/>
            <person name="Lorenzi H."/>
            <person name="Galac M."/>
        </authorList>
    </citation>
    <scope>NUCLEOTIDE SEQUENCE [LARGE SCALE GENOMIC DNA]</scope>
    <source>
        <strain evidence="3 4">EAF2021</strain>
    </source>
</reference>
<feature type="region of interest" description="Disordered" evidence="1">
    <location>
        <begin position="256"/>
        <end position="276"/>
    </location>
</feature>
<dbReference type="EMBL" id="JAPFFF010000007">
    <property type="protein sequence ID" value="KAK8885822.1"/>
    <property type="molecule type" value="Genomic_DNA"/>
</dbReference>
<comment type="caution">
    <text evidence="3">The sequence shown here is derived from an EMBL/GenBank/DDBJ whole genome shotgun (WGS) entry which is preliminary data.</text>
</comment>
<evidence type="ECO:0000313" key="2">
    <source>
        <dbReference type="EMBL" id="KAK8835072.1"/>
    </source>
</evidence>
<evidence type="ECO:0000313" key="3">
    <source>
        <dbReference type="EMBL" id="KAK8885822.1"/>
    </source>
</evidence>
<gene>
    <name evidence="2" type="ORF">M9Y10_018111</name>
    <name evidence="3" type="ORF">M9Y10_041276</name>
</gene>
<feature type="compositionally biased region" description="Acidic residues" evidence="1">
    <location>
        <begin position="539"/>
        <end position="548"/>
    </location>
</feature>
<feature type="compositionally biased region" description="Low complexity" evidence="1">
    <location>
        <begin position="352"/>
        <end position="366"/>
    </location>
</feature>
<feature type="region of interest" description="Disordered" evidence="1">
    <location>
        <begin position="352"/>
        <end position="372"/>
    </location>
</feature>
<feature type="region of interest" description="Disordered" evidence="1">
    <location>
        <begin position="412"/>
        <end position="431"/>
    </location>
</feature>
<evidence type="ECO:0000313" key="4">
    <source>
        <dbReference type="Proteomes" id="UP001470230"/>
    </source>
</evidence>
<feature type="region of interest" description="Disordered" evidence="1">
    <location>
        <begin position="18"/>
        <end position="39"/>
    </location>
</feature>